<evidence type="ECO:0000313" key="2">
    <source>
        <dbReference type="EMBL" id="RSL71064.1"/>
    </source>
</evidence>
<organism evidence="2 3">
    <name type="scientific">Fusarium duplospermum</name>
    <dbReference type="NCBI Taxonomy" id="1325734"/>
    <lineage>
        <taxon>Eukaryota</taxon>
        <taxon>Fungi</taxon>
        <taxon>Dikarya</taxon>
        <taxon>Ascomycota</taxon>
        <taxon>Pezizomycotina</taxon>
        <taxon>Sordariomycetes</taxon>
        <taxon>Hypocreomycetidae</taxon>
        <taxon>Hypocreales</taxon>
        <taxon>Nectriaceae</taxon>
        <taxon>Fusarium</taxon>
        <taxon>Fusarium solani species complex</taxon>
    </lineage>
</organism>
<dbReference type="EMBL" id="NKCI01000007">
    <property type="protein sequence ID" value="RSL71064.1"/>
    <property type="molecule type" value="Genomic_DNA"/>
</dbReference>
<gene>
    <name evidence="2" type="ORF">CEP54_001412</name>
</gene>
<accession>A0A428R097</accession>
<evidence type="ECO:0000256" key="1">
    <source>
        <dbReference type="SAM" id="MobiDB-lite"/>
    </source>
</evidence>
<name>A0A428R097_9HYPO</name>
<dbReference type="OrthoDB" id="4847853at2759"/>
<comment type="caution">
    <text evidence="2">The sequence shown here is derived from an EMBL/GenBank/DDBJ whole genome shotgun (WGS) entry which is preliminary data.</text>
</comment>
<keyword evidence="3" id="KW-1185">Reference proteome</keyword>
<dbReference type="AlphaFoldDB" id="A0A428R097"/>
<protein>
    <recommendedName>
        <fullName evidence="4">Cysteine-rich transmembrane CYSTM domain-containing protein</fullName>
    </recommendedName>
</protein>
<reference evidence="2 3" key="1">
    <citation type="submission" date="2017-06" db="EMBL/GenBank/DDBJ databases">
        <title>Comparative genomic analysis of Ambrosia Fusariam Clade fungi.</title>
        <authorList>
            <person name="Stajich J.E."/>
            <person name="Carrillo J."/>
            <person name="Kijimoto T."/>
            <person name="Eskalen A."/>
            <person name="O'Donnell K."/>
            <person name="Kasson M."/>
        </authorList>
    </citation>
    <scope>NUCLEOTIDE SEQUENCE [LARGE SCALE GENOMIC DNA]</scope>
    <source>
        <strain evidence="2 3">NRRL62584</strain>
    </source>
</reference>
<feature type="compositionally biased region" description="Polar residues" evidence="1">
    <location>
        <begin position="1"/>
        <end position="10"/>
    </location>
</feature>
<feature type="region of interest" description="Disordered" evidence="1">
    <location>
        <begin position="1"/>
        <end position="46"/>
    </location>
</feature>
<evidence type="ECO:0008006" key="4">
    <source>
        <dbReference type="Google" id="ProtNLM"/>
    </source>
</evidence>
<proteinExistence type="predicted"/>
<dbReference type="Proteomes" id="UP000288168">
    <property type="component" value="Unassembled WGS sequence"/>
</dbReference>
<evidence type="ECO:0000313" key="3">
    <source>
        <dbReference type="Proteomes" id="UP000288168"/>
    </source>
</evidence>
<sequence length="75" mass="7712">MPASASTSPMQMPREPAPAAFPAGQNNAEQPRPVQPMSMENQPTMGMRGGKGDGGAICCGICAGLCCFECLDCCC</sequence>